<accession>A0A5C5YXG4</accession>
<feature type="chain" id="PRO_5023055136" evidence="1">
    <location>
        <begin position="19"/>
        <end position="166"/>
    </location>
</feature>
<evidence type="ECO:0000313" key="3">
    <source>
        <dbReference type="Proteomes" id="UP000315010"/>
    </source>
</evidence>
<name>A0A5C5YXG4_9BACT</name>
<evidence type="ECO:0000256" key="1">
    <source>
        <dbReference type="SAM" id="SignalP"/>
    </source>
</evidence>
<gene>
    <name evidence="2" type="ORF">CA13_11320</name>
</gene>
<proteinExistence type="predicted"/>
<organism evidence="2 3">
    <name type="scientific">Novipirellula herctigrandis</name>
    <dbReference type="NCBI Taxonomy" id="2527986"/>
    <lineage>
        <taxon>Bacteria</taxon>
        <taxon>Pseudomonadati</taxon>
        <taxon>Planctomycetota</taxon>
        <taxon>Planctomycetia</taxon>
        <taxon>Pirellulales</taxon>
        <taxon>Pirellulaceae</taxon>
        <taxon>Novipirellula</taxon>
    </lineage>
</organism>
<reference evidence="2 3" key="1">
    <citation type="submission" date="2019-02" db="EMBL/GenBank/DDBJ databases">
        <title>Deep-cultivation of Planctomycetes and their phenomic and genomic characterization uncovers novel biology.</title>
        <authorList>
            <person name="Wiegand S."/>
            <person name="Jogler M."/>
            <person name="Boedeker C."/>
            <person name="Pinto D."/>
            <person name="Vollmers J."/>
            <person name="Rivas-Marin E."/>
            <person name="Kohn T."/>
            <person name="Peeters S.H."/>
            <person name="Heuer A."/>
            <person name="Rast P."/>
            <person name="Oberbeckmann S."/>
            <person name="Bunk B."/>
            <person name="Jeske O."/>
            <person name="Meyerdierks A."/>
            <person name="Storesund J.E."/>
            <person name="Kallscheuer N."/>
            <person name="Luecker S."/>
            <person name="Lage O.M."/>
            <person name="Pohl T."/>
            <person name="Merkel B.J."/>
            <person name="Hornburger P."/>
            <person name="Mueller R.-W."/>
            <person name="Bruemmer F."/>
            <person name="Labrenz M."/>
            <person name="Spormann A.M."/>
            <person name="Op Den Camp H."/>
            <person name="Overmann J."/>
            <person name="Amann R."/>
            <person name="Jetten M.S.M."/>
            <person name="Mascher T."/>
            <person name="Medema M.H."/>
            <person name="Devos D.P."/>
            <person name="Kaster A.-K."/>
            <person name="Ovreas L."/>
            <person name="Rohde M."/>
            <person name="Galperin M.Y."/>
            <person name="Jogler C."/>
        </authorList>
    </citation>
    <scope>NUCLEOTIDE SEQUENCE [LARGE SCALE GENOMIC DNA]</scope>
    <source>
        <strain evidence="2 3">CA13</strain>
    </source>
</reference>
<feature type="signal peptide" evidence="1">
    <location>
        <begin position="1"/>
        <end position="18"/>
    </location>
</feature>
<dbReference type="AlphaFoldDB" id="A0A5C5YXG4"/>
<protein>
    <submittedName>
        <fullName evidence="2">Uncharacterized protein</fullName>
    </submittedName>
</protein>
<evidence type="ECO:0000313" key="2">
    <source>
        <dbReference type="EMBL" id="TWT79725.1"/>
    </source>
</evidence>
<dbReference type="OrthoDB" id="280750at2"/>
<keyword evidence="1" id="KW-0732">Signal</keyword>
<comment type="caution">
    <text evidence="2">The sequence shown here is derived from an EMBL/GenBank/DDBJ whole genome shotgun (WGS) entry which is preliminary data.</text>
</comment>
<dbReference type="Proteomes" id="UP000315010">
    <property type="component" value="Unassembled WGS sequence"/>
</dbReference>
<sequence length="166" mass="18666" precursor="true">MRLLVFMTLFALPLIACAEESWMFPVTMDSPTAKVQLDSLRIAESYVEEIGGRNAITSRVIHSSVASFDEIVKWYSDRLITPDLSEKVADYDRRSAVAPELCVEHGINPKDDPTKAIVTYWFTPTLKQITTLFTNDEGGVIAILLLGTENQTRIQVMRRRTRESGG</sequence>
<dbReference type="EMBL" id="SJPJ01000001">
    <property type="protein sequence ID" value="TWT79725.1"/>
    <property type="molecule type" value="Genomic_DNA"/>
</dbReference>
<dbReference type="RefSeq" id="WP_146394880.1">
    <property type="nucleotide sequence ID" value="NZ_SJPJ01000001.1"/>
</dbReference>
<keyword evidence="3" id="KW-1185">Reference proteome</keyword>